<dbReference type="RefSeq" id="WP_121252800.1">
    <property type="nucleotide sequence ID" value="NZ_RBIL01000001.1"/>
</dbReference>
<feature type="transmembrane region" description="Helical" evidence="6">
    <location>
        <begin position="474"/>
        <end position="491"/>
    </location>
</feature>
<proteinExistence type="predicted"/>
<protein>
    <submittedName>
        <fullName evidence="8">O-antigen ligase</fullName>
    </submittedName>
</protein>
<dbReference type="GO" id="GO:0016874">
    <property type="term" value="F:ligase activity"/>
    <property type="evidence" value="ECO:0007669"/>
    <property type="project" value="UniProtKB-KW"/>
</dbReference>
<evidence type="ECO:0000256" key="3">
    <source>
        <dbReference type="ARBA" id="ARBA00022989"/>
    </source>
</evidence>
<dbReference type="PANTHER" id="PTHR37422:SF13">
    <property type="entry name" value="LIPOPOLYSACCHARIDE BIOSYNTHESIS PROTEIN PA4999-RELATED"/>
    <property type="match status" value="1"/>
</dbReference>
<dbReference type="GO" id="GO:0016020">
    <property type="term" value="C:membrane"/>
    <property type="evidence" value="ECO:0007669"/>
    <property type="project" value="UniProtKB-SubCell"/>
</dbReference>
<evidence type="ECO:0000256" key="2">
    <source>
        <dbReference type="ARBA" id="ARBA00022692"/>
    </source>
</evidence>
<gene>
    <name evidence="8" type="ORF">C8N24_3972</name>
</gene>
<reference evidence="8 9" key="1">
    <citation type="submission" date="2018-10" db="EMBL/GenBank/DDBJ databases">
        <title>Genomic Encyclopedia of Archaeal and Bacterial Type Strains, Phase II (KMG-II): from individual species to whole genera.</title>
        <authorList>
            <person name="Goeker M."/>
        </authorList>
    </citation>
    <scope>NUCLEOTIDE SEQUENCE [LARGE SCALE GENOMIC DNA]</scope>
    <source>
        <strain evidence="8 9">DSM 14954</strain>
    </source>
</reference>
<dbReference type="InterPro" id="IPR007016">
    <property type="entry name" value="O-antigen_ligase-rel_domated"/>
</dbReference>
<feature type="compositionally biased region" description="Low complexity" evidence="5">
    <location>
        <begin position="690"/>
        <end position="709"/>
    </location>
</feature>
<comment type="subcellular location">
    <subcellularLocation>
        <location evidence="1">Membrane</location>
        <topology evidence="1">Multi-pass membrane protein</topology>
    </subcellularLocation>
</comment>
<name>A0A660LIG5_9ACTN</name>
<dbReference type="PANTHER" id="PTHR37422">
    <property type="entry name" value="TEICHURONIC ACID BIOSYNTHESIS PROTEIN TUAE"/>
    <property type="match status" value="1"/>
</dbReference>
<feature type="transmembrane region" description="Helical" evidence="6">
    <location>
        <begin position="256"/>
        <end position="277"/>
    </location>
</feature>
<feature type="region of interest" description="Disordered" evidence="5">
    <location>
        <begin position="682"/>
        <end position="709"/>
    </location>
</feature>
<evidence type="ECO:0000256" key="4">
    <source>
        <dbReference type="ARBA" id="ARBA00023136"/>
    </source>
</evidence>
<sequence length="709" mass="76912">MNSFLRHHRPVLITLAVSLIVGIVAAGWNAGMLPLPGAEKVPPQAVARTHIQIDAKDPPVVQREVLGQDLQTLIKHGALLSGVMTTEPVIEKIARRADVPPELVSASARTTDLIPQAIAEPAALKRASDAQQVTFPYRFEAQARSTSPIIDIYAVAPTPDEAGRLANATVTGLQDYLDAMAAQQRFPAGELAVLRQLGTAQGRPIQSKSPLIIAVLTFITVAGITAGLLWAVVTLRRRRAGVPPRERPAPRGGGDWPHTTRVLPWMLAVFIALLWFAPFNQIELGVSAPIDLKLDRLVLPFLVIAWLLAFMAGRAFAPQLRWTAIHTAVAVFLGVAFLSVILNARALDSSLELDLPIKQLPLLIFFVSLFVITATGVRRTEVRPFMFYTLLLGVTCAFGVIIEFRFKQNLFFKFADMALPPIFHVDAVDPYETDGLGRRLVRGPADVPLETVTMLSLAFPVALVGLMQSDRWRSRLLYGLAACILVAGMFATYRKSALLAPVSIFVTLAYFRRRELLKLAPLGLVLLIVVSALSPGALGSTISQFTRSDAADVPTVSDRVSDYDAIRPDVLSHLAFGRGWGAYKAYDYRVLDSEILHRLVEMGVIGLLAFLAMPITAVLASRHVIRARDHDNAPMALAGAAGAVSFIVASTLYDVMSFPHAAYIFLYVAGLTAVAIAGPRPAEPAEEQVEPQPEAEAPPQAAEPVLARR</sequence>
<evidence type="ECO:0000256" key="6">
    <source>
        <dbReference type="SAM" id="Phobius"/>
    </source>
</evidence>
<comment type="caution">
    <text evidence="8">The sequence shown here is derived from an EMBL/GenBank/DDBJ whole genome shotgun (WGS) entry which is preliminary data.</text>
</comment>
<feature type="transmembrane region" description="Helical" evidence="6">
    <location>
        <begin position="297"/>
        <end position="317"/>
    </location>
</feature>
<evidence type="ECO:0000313" key="8">
    <source>
        <dbReference type="EMBL" id="RKQ94095.1"/>
    </source>
</evidence>
<dbReference type="EMBL" id="RBIL01000001">
    <property type="protein sequence ID" value="RKQ94095.1"/>
    <property type="molecule type" value="Genomic_DNA"/>
</dbReference>
<accession>A0A660LIG5</accession>
<feature type="transmembrane region" description="Helical" evidence="6">
    <location>
        <begin position="211"/>
        <end position="235"/>
    </location>
</feature>
<evidence type="ECO:0000256" key="5">
    <source>
        <dbReference type="SAM" id="MobiDB-lite"/>
    </source>
</evidence>
<keyword evidence="3 6" id="KW-1133">Transmembrane helix</keyword>
<feature type="transmembrane region" description="Helical" evidence="6">
    <location>
        <begin position="658"/>
        <end position="678"/>
    </location>
</feature>
<feature type="transmembrane region" description="Helical" evidence="6">
    <location>
        <begin position="359"/>
        <end position="378"/>
    </location>
</feature>
<keyword evidence="4 6" id="KW-0472">Membrane</keyword>
<feature type="transmembrane region" description="Helical" evidence="6">
    <location>
        <begin position="519"/>
        <end position="538"/>
    </location>
</feature>
<dbReference type="Pfam" id="PF04932">
    <property type="entry name" value="Wzy_C"/>
    <property type="match status" value="1"/>
</dbReference>
<keyword evidence="9" id="KW-1185">Reference proteome</keyword>
<dbReference type="Proteomes" id="UP000278962">
    <property type="component" value="Unassembled WGS sequence"/>
</dbReference>
<evidence type="ECO:0000256" key="1">
    <source>
        <dbReference type="ARBA" id="ARBA00004141"/>
    </source>
</evidence>
<feature type="transmembrane region" description="Helical" evidence="6">
    <location>
        <begin position="602"/>
        <end position="621"/>
    </location>
</feature>
<dbReference type="InterPro" id="IPR051533">
    <property type="entry name" value="WaaL-like"/>
</dbReference>
<feature type="transmembrane region" description="Helical" evidence="6">
    <location>
        <begin position="324"/>
        <end position="347"/>
    </location>
</feature>
<feature type="domain" description="O-antigen ligase-related" evidence="7">
    <location>
        <begin position="481"/>
        <end position="611"/>
    </location>
</feature>
<organism evidence="8 9">
    <name type="scientific">Solirubrobacter pauli</name>
    <dbReference type="NCBI Taxonomy" id="166793"/>
    <lineage>
        <taxon>Bacteria</taxon>
        <taxon>Bacillati</taxon>
        <taxon>Actinomycetota</taxon>
        <taxon>Thermoleophilia</taxon>
        <taxon>Solirubrobacterales</taxon>
        <taxon>Solirubrobacteraceae</taxon>
        <taxon>Solirubrobacter</taxon>
    </lineage>
</organism>
<feature type="transmembrane region" description="Helical" evidence="6">
    <location>
        <begin position="385"/>
        <end position="406"/>
    </location>
</feature>
<feature type="transmembrane region" description="Helical" evidence="6">
    <location>
        <begin position="633"/>
        <end position="652"/>
    </location>
</feature>
<feature type="transmembrane region" description="Helical" evidence="6">
    <location>
        <begin position="497"/>
        <end position="512"/>
    </location>
</feature>
<keyword evidence="2 6" id="KW-0812">Transmembrane</keyword>
<feature type="transmembrane region" description="Helical" evidence="6">
    <location>
        <begin position="447"/>
        <end position="467"/>
    </location>
</feature>
<dbReference type="OrthoDB" id="5243524at2"/>
<keyword evidence="8" id="KW-0436">Ligase</keyword>
<evidence type="ECO:0000259" key="7">
    <source>
        <dbReference type="Pfam" id="PF04932"/>
    </source>
</evidence>
<dbReference type="AlphaFoldDB" id="A0A660LIG5"/>
<evidence type="ECO:0000313" key="9">
    <source>
        <dbReference type="Proteomes" id="UP000278962"/>
    </source>
</evidence>